<name>A0A0S4J1M2_BODSA</name>
<feature type="compositionally biased region" description="Acidic residues" evidence="1">
    <location>
        <begin position="70"/>
        <end position="87"/>
    </location>
</feature>
<dbReference type="Proteomes" id="UP000051952">
    <property type="component" value="Unassembled WGS sequence"/>
</dbReference>
<evidence type="ECO:0000313" key="2">
    <source>
        <dbReference type="EMBL" id="CUG59078.1"/>
    </source>
</evidence>
<dbReference type="AlphaFoldDB" id="A0A0S4J1M2"/>
<evidence type="ECO:0000256" key="1">
    <source>
        <dbReference type="SAM" id="MobiDB-lite"/>
    </source>
</evidence>
<proteinExistence type="predicted"/>
<organism evidence="2 3">
    <name type="scientific">Bodo saltans</name>
    <name type="common">Flagellated protozoan</name>
    <dbReference type="NCBI Taxonomy" id="75058"/>
    <lineage>
        <taxon>Eukaryota</taxon>
        <taxon>Discoba</taxon>
        <taxon>Euglenozoa</taxon>
        <taxon>Kinetoplastea</taxon>
        <taxon>Metakinetoplastina</taxon>
        <taxon>Eubodonida</taxon>
        <taxon>Bodonidae</taxon>
        <taxon>Bodo</taxon>
    </lineage>
</organism>
<dbReference type="EMBL" id="CYKH01000888">
    <property type="protein sequence ID" value="CUG59078.1"/>
    <property type="molecule type" value="Genomic_DNA"/>
</dbReference>
<protein>
    <submittedName>
        <fullName evidence="2">Uncharacterized protein</fullName>
    </submittedName>
</protein>
<feature type="compositionally biased region" description="Basic and acidic residues" evidence="1">
    <location>
        <begin position="55"/>
        <end position="69"/>
    </location>
</feature>
<accession>A0A0S4J1M2</accession>
<evidence type="ECO:0000313" key="3">
    <source>
        <dbReference type="Proteomes" id="UP000051952"/>
    </source>
</evidence>
<feature type="region of interest" description="Disordered" evidence="1">
    <location>
        <begin position="55"/>
        <end position="87"/>
    </location>
</feature>
<gene>
    <name evidence="2" type="ORF">BSAL_81790</name>
</gene>
<sequence length="161" mass="17185">MVLPAAALTPIGVATVTAKGVTREDGKVVKAADEAHITGPWKRNPIGVLSLTPEHLEVPLRQRPAKEGGNDEGSDEEDEEDDGSVEIPEDYIRYDYHANYIASESTPDMTPAVHSVLLVHKDVSPIVSRLASIAGGKDVPQPSKKIPTGLVTLLLDLGFMA</sequence>
<keyword evidence="3" id="KW-1185">Reference proteome</keyword>
<dbReference type="VEuPathDB" id="TriTrypDB:BSAL_81790"/>
<reference evidence="3" key="1">
    <citation type="submission" date="2015-09" db="EMBL/GenBank/DDBJ databases">
        <authorList>
            <consortium name="Pathogen Informatics"/>
        </authorList>
    </citation>
    <scope>NUCLEOTIDE SEQUENCE [LARGE SCALE GENOMIC DNA]</scope>
    <source>
        <strain evidence="3">Lake Konstanz</strain>
    </source>
</reference>